<feature type="domain" description="Glycosyltransferase 2-like" evidence="6">
    <location>
        <begin position="51"/>
        <end position="146"/>
    </location>
</feature>
<comment type="similarity">
    <text evidence="1">Belongs to the glycosyltransferase 2 family.</text>
</comment>
<keyword evidence="5" id="KW-0472">Membrane</keyword>
<accession>A0A934WJM7</accession>
<keyword evidence="2" id="KW-0328">Glycosyltransferase</keyword>
<proteinExistence type="inferred from homology"/>
<evidence type="ECO:0000256" key="4">
    <source>
        <dbReference type="SAM" id="MobiDB-lite"/>
    </source>
</evidence>
<evidence type="ECO:0000313" key="8">
    <source>
        <dbReference type="Proteomes" id="UP000706333"/>
    </source>
</evidence>
<dbReference type="EMBL" id="NHSD01000284">
    <property type="protein sequence ID" value="MBK5928019.1"/>
    <property type="molecule type" value="Genomic_DNA"/>
</dbReference>
<dbReference type="InterPro" id="IPR029044">
    <property type="entry name" value="Nucleotide-diphossugar_trans"/>
</dbReference>
<evidence type="ECO:0000259" key="6">
    <source>
        <dbReference type="Pfam" id="PF00535"/>
    </source>
</evidence>
<sequence>MFDGLKPRSTARTHAEATGIPAADIAPAPVAAPATDRTPDRAPEIVRLVAVVVTYNRLGQLRRTVRRLLSEGVDHLVVVDNASRDGTADWLGGVDDARLHVHTSRRNQGGAGGFEQGLRMARALFDADWYLVMDDDARPHPGALARFRGMVTGAAADAPPAWDAFAGGVYYPDGTICETNRPARNPFWCWRSFARTLMGGGRAGFHVANSHYDTLHPMPVDTASFVGLFLSRAALDRADYPRGELFIYGDDVLYTLELSRAGGRIGFAPWIAFEHDCTTFRRGQGQVHRPLWKVYYNYRNGLFAYRAAAGAVLFWPVVLISIPKWALKLRKYDRDERPVFLRLLALAVRDGIAGQRHRPHRQIRAMARPRRSRAAP</sequence>
<organism evidence="7 8">
    <name type="scientific">Rhodobaculum claviforme</name>
    <dbReference type="NCBI Taxonomy" id="1549854"/>
    <lineage>
        <taxon>Bacteria</taxon>
        <taxon>Pseudomonadati</taxon>
        <taxon>Pseudomonadota</taxon>
        <taxon>Alphaproteobacteria</taxon>
        <taxon>Rhodobacterales</taxon>
        <taxon>Paracoccaceae</taxon>
        <taxon>Rhodobaculum</taxon>
    </lineage>
</organism>
<gene>
    <name evidence="7" type="ORF">CCR87_11890</name>
</gene>
<dbReference type="Gene3D" id="3.90.550.10">
    <property type="entry name" value="Spore Coat Polysaccharide Biosynthesis Protein SpsA, Chain A"/>
    <property type="match status" value="1"/>
</dbReference>
<dbReference type="Proteomes" id="UP000706333">
    <property type="component" value="Unassembled WGS sequence"/>
</dbReference>
<keyword evidence="8" id="KW-1185">Reference proteome</keyword>
<evidence type="ECO:0000256" key="1">
    <source>
        <dbReference type="ARBA" id="ARBA00006739"/>
    </source>
</evidence>
<comment type="caution">
    <text evidence="7">The sequence shown here is derived from an EMBL/GenBank/DDBJ whole genome shotgun (WGS) entry which is preliminary data.</text>
</comment>
<dbReference type="PANTHER" id="PTHR43179">
    <property type="entry name" value="RHAMNOSYLTRANSFERASE WBBL"/>
    <property type="match status" value="1"/>
</dbReference>
<dbReference type="GO" id="GO:0016757">
    <property type="term" value="F:glycosyltransferase activity"/>
    <property type="evidence" value="ECO:0007669"/>
    <property type="project" value="UniProtKB-KW"/>
</dbReference>
<keyword evidence="5" id="KW-0812">Transmembrane</keyword>
<evidence type="ECO:0000256" key="2">
    <source>
        <dbReference type="ARBA" id="ARBA00022676"/>
    </source>
</evidence>
<feature type="compositionally biased region" description="Low complexity" evidence="4">
    <location>
        <begin position="17"/>
        <end position="36"/>
    </location>
</feature>
<dbReference type="InterPro" id="IPR001173">
    <property type="entry name" value="Glyco_trans_2-like"/>
</dbReference>
<feature type="region of interest" description="Disordered" evidence="4">
    <location>
        <begin position="1"/>
        <end position="38"/>
    </location>
</feature>
<evidence type="ECO:0000256" key="5">
    <source>
        <dbReference type="SAM" id="Phobius"/>
    </source>
</evidence>
<keyword evidence="5" id="KW-1133">Transmembrane helix</keyword>
<keyword evidence="3" id="KW-0808">Transferase</keyword>
<reference evidence="7" key="1">
    <citation type="submission" date="2017-05" db="EMBL/GenBank/DDBJ databases">
        <authorList>
            <person name="Imhoff J.F."/>
            <person name="Rahn T."/>
            <person name="Kuenzel S."/>
            <person name="Neulinger S.C."/>
        </authorList>
    </citation>
    <scope>NUCLEOTIDE SEQUENCE</scope>
    <source>
        <strain evidence="7">LMG 28126</strain>
    </source>
</reference>
<name>A0A934WJM7_9RHOB</name>
<evidence type="ECO:0000313" key="7">
    <source>
        <dbReference type="EMBL" id="MBK5928019.1"/>
    </source>
</evidence>
<feature type="region of interest" description="Disordered" evidence="4">
    <location>
        <begin position="357"/>
        <end position="376"/>
    </location>
</feature>
<dbReference type="Pfam" id="PF00535">
    <property type="entry name" value="Glycos_transf_2"/>
    <property type="match status" value="1"/>
</dbReference>
<evidence type="ECO:0000256" key="3">
    <source>
        <dbReference type="ARBA" id="ARBA00022679"/>
    </source>
</evidence>
<dbReference type="PANTHER" id="PTHR43179:SF12">
    <property type="entry name" value="GALACTOFURANOSYLTRANSFERASE GLFT2"/>
    <property type="match status" value="1"/>
</dbReference>
<dbReference type="AlphaFoldDB" id="A0A934WJM7"/>
<dbReference type="SUPFAM" id="SSF53448">
    <property type="entry name" value="Nucleotide-diphospho-sugar transferases"/>
    <property type="match status" value="1"/>
</dbReference>
<protein>
    <recommendedName>
        <fullName evidence="6">Glycosyltransferase 2-like domain-containing protein</fullName>
    </recommendedName>
</protein>
<feature type="transmembrane region" description="Helical" evidence="5">
    <location>
        <begin position="303"/>
        <end position="327"/>
    </location>
</feature>
<reference evidence="7" key="2">
    <citation type="journal article" date="2020" name="Microorganisms">
        <title>Osmotic Adaptation and Compatible Solute Biosynthesis of Phototrophic Bacteria as Revealed from Genome Analyses.</title>
        <authorList>
            <person name="Imhoff J.F."/>
            <person name="Rahn T."/>
            <person name="Kunzel S."/>
            <person name="Keller A."/>
            <person name="Neulinger S.C."/>
        </authorList>
    </citation>
    <scope>NUCLEOTIDE SEQUENCE</scope>
    <source>
        <strain evidence="7">LMG 28126</strain>
    </source>
</reference>